<dbReference type="AlphaFoldDB" id="A0A1G2Q2H9"/>
<accession>A0A1G2Q2H9</accession>
<keyword evidence="1" id="KW-0175">Coiled coil</keyword>
<dbReference type="InterPro" id="IPR023346">
    <property type="entry name" value="Lysozyme-like_dom_sf"/>
</dbReference>
<evidence type="ECO:0000313" key="4">
    <source>
        <dbReference type="Proteomes" id="UP000177575"/>
    </source>
</evidence>
<dbReference type="PROSITE" id="PS51257">
    <property type="entry name" value="PROKAR_LIPOPROTEIN"/>
    <property type="match status" value="1"/>
</dbReference>
<dbReference type="SUPFAM" id="SSF53955">
    <property type="entry name" value="Lysozyme-like"/>
    <property type="match status" value="1"/>
</dbReference>
<feature type="coiled-coil region" evidence="1">
    <location>
        <begin position="27"/>
        <end position="128"/>
    </location>
</feature>
<feature type="signal peptide" evidence="2">
    <location>
        <begin position="1"/>
        <end position="28"/>
    </location>
</feature>
<feature type="coiled-coil region" evidence="1">
    <location>
        <begin position="161"/>
        <end position="188"/>
    </location>
</feature>
<name>A0A1G2Q2H9_9BACT</name>
<dbReference type="Gene3D" id="1.10.530.10">
    <property type="match status" value="1"/>
</dbReference>
<comment type="caution">
    <text evidence="3">The sequence shown here is derived from an EMBL/GenBank/DDBJ whole genome shotgun (WGS) entry which is preliminary data.</text>
</comment>
<evidence type="ECO:0008006" key="5">
    <source>
        <dbReference type="Google" id="ProtNLM"/>
    </source>
</evidence>
<dbReference type="Proteomes" id="UP000177575">
    <property type="component" value="Unassembled WGS sequence"/>
</dbReference>
<evidence type="ECO:0000313" key="3">
    <source>
        <dbReference type="EMBL" id="OHA54785.1"/>
    </source>
</evidence>
<gene>
    <name evidence="3" type="ORF">A2388_02205</name>
</gene>
<reference evidence="3 4" key="1">
    <citation type="journal article" date="2016" name="Nat. Commun.">
        <title>Thousands of microbial genomes shed light on interconnected biogeochemical processes in an aquifer system.</title>
        <authorList>
            <person name="Anantharaman K."/>
            <person name="Brown C.T."/>
            <person name="Hug L.A."/>
            <person name="Sharon I."/>
            <person name="Castelle C.J."/>
            <person name="Probst A.J."/>
            <person name="Thomas B.C."/>
            <person name="Singh A."/>
            <person name="Wilkins M.J."/>
            <person name="Karaoz U."/>
            <person name="Brodie E.L."/>
            <person name="Williams K.H."/>
            <person name="Hubbard S.S."/>
            <person name="Banfield J.F."/>
        </authorList>
    </citation>
    <scope>NUCLEOTIDE SEQUENCE [LARGE SCALE GENOMIC DNA]</scope>
</reference>
<protein>
    <recommendedName>
        <fullName evidence="5">Transglycosylase SLT domain-containing protein</fullName>
    </recommendedName>
</protein>
<evidence type="ECO:0000256" key="2">
    <source>
        <dbReference type="SAM" id="SignalP"/>
    </source>
</evidence>
<dbReference type="EMBL" id="MHTC01000039">
    <property type="protein sequence ID" value="OHA54785.1"/>
    <property type="molecule type" value="Genomic_DNA"/>
</dbReference>
<feature type="chain" id="PRO_5009583966" description="Transglycosylase SLT domain-containing protein" evidence="2">
    <location>
        <begin position="29"/>
        <end position="446"/>
    </location>
</feature>
<evidence type="ECO:0000256" key="1">
    <source>
        <dbReference type="SAM" id="Coils"/>
    </source>
</evidence>
<sequence>MVKVINKALIIVVVLASCLAQPFYLVNAQTGEQKAAAREALEQELREIEQQIKEYEQQLTVIKGEKNTLQNKIRQLRAKQAALNLQIQATNLKISDLEKKITVTLDDIAQHESLITELRQQLSEYIRLMYQRDNFPFYYTFILGGKLSDMMVDLEAYVQVSEGLQVLMKELKVTKQQLESQAAVLAEQQDDNKNLLSLTLLQQQTLVSSVNEQNTLLNKTKGRESEYQKEITVSKQRVAEIRGRIYQLLGVSQNITFGAAVDIATWVSQQTGVRAAFLLAVLTQESNLGKNVGTCNRPGDPPAKGWRVIMKPIRDHEPWLAITKELGMNPDETPVSCPMRNKDGSQLGWGGAMGPAQFIPSTWQGYKARVSAFTGHSPANPWDIRDAFVAAGIMLKANGADGTRDGEWKAAMRYFSGGTNPAYSFYGNSVLELADGYADDIAALGK</sequence>
<organism evidence="3 4">
    <name type="scientific">Candidatus Veblenbacteria bacterium RIFOXYB1_FULL_43_13</name>
    <dbReference type="NCBI Taxonomy" id="1802426"/>
    <lineage>
        <taxon>Bacteria</taxon>
        <taxon>Candidatus Vebleniibacteriota</taxon>
    </lineage>
</organism>
<keyword evidence="2" id="KW-0732">Signal</keyword>
<dbReference type="Gene3D" id="6.10.250.3150">
    <property type="match status" value="1"/>
</dbReference>
<proteinExistence type="predicted"/>